<dbReference type="Pfam" id="PF14322">
    <property type="entry name" value="SusD-like_3"/>
    <property type="match status" value="1"/>
</dbReference>
<dbReference type="RefSeq" id="WP_079470301.1">
    <property type="nucleotide sequence ID" value="NZ_FUZZ01000002.1"/>
</dbReference>
<dbReference type="InterPro" id="IPR033985">
    <property type="entry name" value="SusD-like_N"/>
</dbReference>
<reference evidence="2 3" key="1">
    <citation type="submission" date="2017-02" db="EMBL/GenBank/DDBJ databases">
        <authorList>
            <person name="Peterson S.W."/>
        </authorList>
    </citation>
    <scope>NUCLEOTIDE SEQUENCE [LARGE SCALE GENOMIC DNA]</scope>
    <source>
        <strain evidence="2 3">DSM 18108</strain>
    </source>
</reference>
<name>A0A1T5NX67_9BACT</name>
<proteinExistence type="predicted"/>
<dbReference type="Gene3D" id="1.25.40.390">
    <property type="match status" value="1"/>
</dbReference>
<dbReference type="EMBL" id="FUZZ01000002">
    <property type="protein sequence ID" value="SKD05070.1"/>
    <property type="molecule type" value="Genomic_DNA"/>
</dbReference>
<gene>
    <name evidence="2" type="ORF">SAMN05660461_3003</name>
</gene>
<organism evidence="2 3">
    <name type="scientific">Chitinophaga ginsengisegetis</name>
    <dbReference type="NCBI Taxonomy" id="393003"/>
    <lineage>
        <taxon>Bacteria</taxon>
        <taxon>Pseudomonadati</taxon>
        <taxon>Bacteroidota</taxon>
        <taxon>Chitinophagia</taxon>
        <taxon>Chitinophagales</taxon>
        <taxon>Chitinophagaceae</taxon>
        <taxon>Chitinophaga</taxon>
    </lineage>
</organism>
<dbReference type="InterPro" id="IPR011990">
    <property type="entry name" value="TPR-like_helical_dom_sf"/>
</dbReference>
<dbReference type="AlphaFoldDB" id="A0A1T5NX67"/>
<protein>
    <submittedName>
        <fullName evidence="2">Starch-binding associating with outer membrane</fullName>
    </submittedName>
</protein>
<evidence type="ECO:0000313" key="2">
    <source>
        <dbReference type="EMBL" id="SKD05070.1"/>
    </source>
</evidence>
<dbReference type="PROSITE" id="PS51257">
    <property type="entry name" value="PROKAR_LIPOPROTEIN"/>
    <property type="match status" value="1"/>
</dbReference>
<dbReference type="SUPFAM" id="SSF48452">
    <property type="entry name" value="TPR-like"/>
    <property type="match status" value="1"/>
</dbReference>
<sequence>MKHLRNIFFLVASVASLTLTSCKKWLDVRPKTEIKESEQFSTEQGFKDALYGSYQKAADGQLYGGNLTFSFLEVLSQGYDNTTKIDHDFFYAATYQYSNAGITDIINNIWSNMYATIAQTNYILKNIDSKKSVFTADNYNIIKGEALALRAFIHFDLLRLYAPSPKSDATATAIPYMTAFTVTPQARLTVSEVIALCEKDLKEAETLLKVYPQMSNPGGNDDFLAFRSNRMNYWAVKALLARLYLYNNNKVQALAYAKEVIASNNFRFITSGELTTNAADLNRTFTPEHIFSIYVSKLRDPVSSYFMMATGDKMYKKFTITEERRKAVFETAAGGSTDIRFVSNSLWSVSNGIIFPSKLWQVDENRESLKKRIPVLSLSEMYYIAAESEPSPAEGLKWLNRIRAARNIIELQAGLDAAALQNEIFKEYRRDFICVGQLFYYYKRLNLAKIEGALNGTINNTQYVLPLPNQEIEFGK</sequence>
<keyword evidence="3" id="KW-1185">Reference proteome</keyword>
<accession>A0A1T5NX67</accession>
<feature type="domain" description="SusD-like N-terminal" evidence="1">
    <location>
        <begin position="24"/>
        <end position="245"/>
    </location>
</feature>
<dbReference type="Proteomes" id="UP000190166">
    <property type="component" value="Unassembled WGS sequence"/>
</dbReference>
<evidence type="ECO:0000259" key="1">
    <source>
        <dbReference type="Pfam" id="PF14322"/>
    </source>
</evidence>
<dbReference type="STRING" id="393003.SAMN05660461_3003"/>
<evidence type="ECO:0000313" key="3">
    <source>
        <dbReference type="Proteomes" id="UP000190166"/>
    </source>
</evidence>